<dbReference type="OrthoDB" id="4021778at2759"/>
<dbReference type="Proteomes" id="UP000813824">
    <property type="component" value="Unassembled WGS sequence"/>
</dbReference>
<reference evidence="1" key="1">
    <citation type="journal article" date="2021" name="New Phytol.">
        <title>Evolutionary innovations through gain and loss of genes in the ectomycorrhizal Boletales.</title>
        <authorList>
            <person name="Wu G."/>
            <person name="Miyauchi S."/>
            <person name="Morin E."/>
            <person name="Kuo A."/>
            <person name="Drula E."/>
            <person name="Varga T."/>
            <person name="Kohler A."/>
            <person name="Feng B."/>
            <person name="Cao Y."/>
            <person name="Lipzen A."/>
            <person name="Daum C."/>
            <person name="Hundley H."/>
            <person name="Pangilinan J."/>
            <person name="Johnson J."/>
            <person name="Barry K."/>
            <person name="LaButti K."/>
            <person name="Ng V."/>
            <person name="Ahrendt S."/>
            <person name="Min B."/>
            <person name="Choi I.G."/>
            <person name="Park H."/>
            <person name="Plett J.M."/>
            <person name="Magnuson J."/>
            <person name="Spatafora J.W."/>
            <person name="Nagy L.G."/>
            <person name="Henrissat B."/>
            <person name="Grigoriev I.V."/>
            <person name="Yang Z.L."/>
            <person name="Xu J."/>
            <person name="Martin F.M."/>
        </authorList>
    </citation>
    <scope>NUCLEOTIDE SEQUENCE</scope>
    <source>
        <strain evidence="1">KKN 215</strain>
    </source>
</reference>
<evidence type="ECO:0008006" key="3">
    <source>
        <dbReference type="Google" id="ProtNLM"/>
    </source>
</evidence>
<keyword evidence="2" id="KW-1185">Reference proteome</keyword>
<evidence type="ECO:0000313" key="2">
    <source>
        <dbReference type="Proteomes" id="UP000813824"/>
    </source>
</evidence>
<name>A0A8K0USZ5_9AGAR</name>
<dbReference type="PANTHER" id="PTHR12459">
    <property type="entry name" value="TRANSMEMBRANE PROTEIN 135-RELATED"/>
    <property type="match status" value="1"/>
</dbReference>
<dbReference type="EMBL" id="JAEVFJ010000009">
    <property type="protein sequence ID" value="KAH8102666.1"/>
    <property type="molecule type" value="Genomic_DNA"/>
</dbReference>
<proteinExistence type="predicted"/>
<evidence type="ECO:0000313" key="1">
    <source>
        <dbReference type="EMBL" id="KAH8102666.1"/>
    </source>
</evidence>
<protein>
    <recommendedName>
        <fullName evidence="3">Transmembrane protein 135 N-terminal domain-containing protein</fullName>
    </recommendedName>
</protein>
<dbReference type="InterPro" id="IPR026749">
    <property type="entry name" value="Tmem135"/>
</dbReference>
<gene>
    <name evidence="1" type="ORF">BXZ70DRAFT_1059407</name>
</gene>
<dbReference type="AlphaFoldDB" id="A0A8K0USZ5"/>
<comment type="caution">
    <text evidence="1">The sequence shown here is derived from an EMBL/GenBank/DDBJ whole genome shotgun (WGS) entry which is preliminary data.</text>
</comment>
<organism evidence="1 2">
    <name type="scientific">Cristinia sonorae</name>
    <dbReference type="NCBI Taxonomy" id="1940300"/>
    <lineage>
        <taxon>Eukaryota</taxon>
        <taxon>Fungi</taxon>
        <taxon>Dikarya</taxon>
        <taxon>Basidiomycota</taxon>
        <taxon>Agaricomycotina</taxon>
        <taxon>Agaricomycetes</taxon>
        <taxon>Agaricomycetidae</taxon>
        <taxon>Agaricales</taxon>
        <taxon>Pleurotineae</taxon>
        <taxon>Stephanosporaceae</taxon>
        <taxon>Cristinia</taxon>
    </lineage>
</organism>
<accession>A0A8K0USZ5</accession>
<dbReference type="PANTHER" id="PTHR12459:SF15">
    <property type="entry name" value="TRANSMEMBRANE PROTEIN 135"/>
    <property type="match status" value="1"/>
</dbReference>
<sequence>MPASSPALADSNHPIQIAARTYALSLSLSLAPSLVPFLTSRKARSGGVKSLADILRKELGWNGFAFAMSVGVGGGAVLKHCLAELDRSHGRPEHPAPSNESPASPLSAHIRRIERYVAALPDWSKAFVANALSASVAIMLLQSRRSRPKYRKASLPMTVPMQDTLNGLGKRTSPTLDLTLLLFVRAMDVIVRATVLRSASVEGGKGNQDAEANDANVERRRLWTSRLDAFVFWASSARIMWCFFYQSERLPRSYNKWIMTLANIDPRILAALRGIRLGDIRYTTGQCHPVDLLTSLSTDLGYPAAWGDFSRMPAYGGPKTIEAWKALGVSGRNGLGGIPCELVHGGVTGGSCTANATIRGVHAFAEAMAIYLPVHTLPILLTNPRKLLCVSELIKTLTSVLRSSAFLSTFVSTIWISVCLTRTLALARLFPGISHDFWDGPLGCTFVGSLMCGSSIWIEQGRRRGEMALYVLPRALRACFSESWIRSGKRSVKIVERLVFILSLATLLTAAVHRTDSLRGLSRWTLAFIMKGPNASFWKRKQDTVQALQTDATKSDTPSAS</sequence>